<dbReference type="Proteomes" id="UP000008177">
    <property type="component" value="Unplaced contigs"/>
</dbReference>
<reference evidence="3" key="1">
    <citation type="journal article" date="2011" name="PLoS Genet.">
        <title>Genomic analysis of the necrotrophic fungal pathogens Sclerotinia sclerotiorum and Botrytis cinerea.</title>
        <authorList>
            <person name="Amselem J."/>
            <person name="Cuomo C.A."/>
            <person name="van Kan J.A."/>
            <person name="Viaud M."/>
            <person name="Benito E.P."/>
            <person name="Couloux A."/>
            <person name="Coutinho P.M."/>
            <person name="de Vries R.P."/>
            <person name="Dyer P.S."/>
            <person name="Fillinger S."/>
            <person name="Fournier E."/>
            <person name="Gout L."/>
            <person name="Hahn M."/>
            <person name="Kohn L."/>
            <person name="Lapalu N."/>
            <person name="Plummer K.M."/>
            <person name="Pradier J.M."/>
            <person name="Quevillon E."/>
            <person name="Sharon A."/>
            <person name="Simon A."/>
            <person name="ten Have A."/>
            <person name="Tudzynski B."/>
            <person name="Tudzynski P."/>
            <person name="Wincker P."/>
            <person name="Andrew M."/>
            <person name="Anthouard V."/>
            <person name="Beever R.E."/>
            <person name="Beffa R."/>
            <person name="Benoit I."/>
            <person name="Bouzid O."/>
            <person name="Brault B."/>
            <person name="Chen Z."/>
            <person name="Choquer M."/>
            <person name="Collemare J."/>
            <person name="Cotton P."/>
            <person name="Danchin E.G."/>
            <person name="Da Silva C."/>
            <person name="Gautier A."/>
            <person name="Giraud C."/>
            <person name="Giraud T."/>
            <person name="Gonzalez C."/>
            <person name="Grossetete S."/>
            <person name="Guldener U."/>
            <person name="Henrissat B."/>
            <person name="Howlett B.J."/>
            <person name="Kodira C."/>
            <person name="Kretschmer M."/>
            <person name="Lappartient A."/>
            <person name="Leroch M."/>
            <person name="Levis C."/>
            <person name="Mauceli E."/>
            <person name="Neuveglise C."/>
            <person name="Oeser B."/>
            <person name="Pearson M."/>
            <person name="Poulain J."/>
            <person name="Poussereau N."/>
            <person name="Quesneville H."/>
            <person name="Rascle C."/>
            <person name="Schumacher J."/>
            <person name="Segurens B."/>
            <person name="Sexton A."/>
            <person name="Silva E."/>
            <person name="Sirven C."/>
            <person name="Soanes D.M."/>
            <person name="Talbot N.J."/>
            <person name="Templeton M."/>
            <person name="Yandava C."/>
            <person name="Yarden O."/>
            <person name="Zeng Q."/>
            <person name="Rollins J.A."/>
            <person name="Lebrun M.H."/>
            <person name="Dickman M."/>
        </authorList>
    </citation>
    <scope>NUCLEOTIDE SEQUENCE [LARGE SCALE GENOMIC DNA]</scope>
    <source>
        <strain evidence="3">T4</strain>
    </source>
</reference>
<dbReference type="HOGENOM" id="CLU_3191230_0_0_1"/>
<evidence type="ECO:0000256" key="1">
    <source>
        <dbReference type="SAM" id="MobiDB-lite"/>
    </source>
</evidence>
<dbReference type="OrthoDB" id="10446404at2759"/>
<gene>
    <name evidence="2" type="ORF">BofuT4_uP096330.1</name>
</gene>
<protein>
    <submittedName>
        <fullName evidence="2">Uncharacterized protein</fullName>
    </submittedName>
</protein>
<name>G2YDS7_BOTF4</name>
<dbReference type="AlphaFoldDB" id="G2YDS7"/>
<feature type="region of interest" description="Disordered" evidence="1">
    <location>
        <begin position="21"/>
        <end position="46"/>
    </location>
</feature>
<accession>G2YDS7</accession>
<organism evidence="2 3">
    <name type="scientific">Botryotinia fuckeliana (strain T4)</name>
    <name type="common">Noble rot fungus</name>
    <name type="synonym">Botrytis cinerea</name>
    <dbReference type="NCBI Taxonomy" id="999810"/>
    <lineage>
        <taxon>Eukaryota</taxon>
        <taxon>Fungi</taxon>
        <taxon>Dikarya</taxon>
        <taxon>Ascomycota</taxon>
        <taxon>Pezizomycotina</taxon>
        <taxon>Leotiomycetes</taxon>
        <taxon>Helotiales</taxon>
        <taxon>Sclerotiniaceae</taxon>
        <taxon>Botrytis</taxon>
    </lineage>
</organism>
<sequence length="46" mass="5078">MIAPEYATRMPGYISATLPSLSKTVRENTPRAEPKRPYSSIPSLKA</sequence>
<proteinExistence type="predicted"/>
<evidence type="ECO:0000313" key="3">
    <source>
        <dbReference type="Proteomes" id="UP000008177"/>
    </source>
</evidence>
<feature type="compositionally biased region" description="Basic and acidic residues" evidence="1">
    <location>
        <begin position="24"/>
        <end position="36"/>
    </location>
</feature>
<evidence type="ECO:0000313" key="2">
    <source>
        <dbReference type="EMBL" id="CCD49925.1"/>
    </source>
</evidence>
<dbReference type="InParanoid" id="G2YDS7"/>
<dbReference type="EMBL" id="FQ790321">
    <property type="protein sequence ID" value="CCD49925.1"/>
    <property type="molecule type" value="Genomic_DNA"/>
</dbReference>